<name>A0A222GA35_9GAMM</name>
<feature type="transmembrane region" description="Helical" evidence="1">
    <location>
        <begin position="189"/>
        <end position="209"/>
    </location>
</feature>
<organism evidence="2 3">
    <name type="scientific">Cognaticolwellia beringensis</name>
    <dbReference type="NCBI Taxonomy" id="1967665"/>
    <lineage>
        <taxon>Bacteria</taxon>
        <taxon>Pseudomonadati</taxon>
        <taxon>Pseudomonadota</taxon>
        <taxon>Gammaproteobacteria</taxon>
        <taxon>Alteromonadales</taxon>
        <taxon>Colwelliaceae</taxon>
        <taxon>Cognaticolwellia</taxon>
    </lineage>
</organism>
<feature type="transmembrane region" description="Helical" evidence="1">
    <location>
        <begin position="99"/>
        <end position="117"/>
    </location>
</feature>
<protein>
    <recommendedName>
        <fullName evidence="4">Shikimate kinase</fullName>
    </recommendedName>
</protein>
<dbReference type="EMBL" id="CP020465">
    <property type="protein sequence ID" value="ASP48758.1"/>
    <property type="molecule type" value="Genomic_DNA"/>
</dbReference>
<evidence type="ECO:0000256" key="1">
    <source>
        <dbReference type="SAM" id="Phobius"/>
    </source>
</evidence>
<dbReference type="AlphaFoldDB" id="A0A222GA35"/>
<feature type="transmembrane region" description="Helical" evidence="1">
    <location>
        <begin position="229"/>
        <end position="248"/>
    </location>
</feature>
<feature type="transmembrane region" description="Helical" evidence="1">
    <location>
        <begin position="58"/>
        <end position="78"/>
    </location>
</feature>
<dbReference type="RefSeq" id="WP_081152344.1">
    <property type="nucleotide sequence ID" value="NZ_CP020465.1"/>
</dbReference>
<evidence type="ECO:0000313" key="3">
    <source>
        <dbReference type="Proteomes" id="UP000202259"/>
    </source>
</evidence>
<keyword evidence="3" id="KW-1185">Reference proteome</keyword>
<feature type="transmembrane region" description="Helical" evidence="1">
    <location>
        <begin position="21"/>
        <end position="38"/>
    </location>
</feature>
<feature type="transmembrane region" description="Helical" evidence="1">
    <location>
        <begin position="254"/>
        <end position="272"/>
    </location>
</feature>
<evidence type="ECO:0000313" key="2">
    <source>
        <dbReference type="EMBL" id="ASP48758.1"/>
    </source>
</evidence>
<sequence>MAELSMNQTFMKHFHSWGYQGFKYLIYTLLAINVYLFFSEEWLASKVIFASGVNLDTIIEAFSSTIDTAAWLVLLLLFELETSVIDDEHLKGKVKWTLHGVRAFCYIFIIYSLYGYMTKIGLIGQFAPHKITDLCTLTGDWKFMETLNVYNAFTKETCKSLSTVGSEFFSHEKYKIIANTKTLADVKGLAWVDVINASAWVSVVLMLEIDVHTQLGNISSRWWTKYNKFVKTTVYSVLFIAAVYWGVTGNFLEFWDAFLWIVAFVLIEMNMFEWQAEVAERKNKQVSR</sequence>
<keyword evidence="1" id="KW-0472">Membrane</keyword>
<dbReference type="OrthoDB" id="6022998at2"/>
<keyword evidence="1" id="KW-1133">Transmembrane helix</keyword>
<dbReference type="KEGG" id="cber:B5D82_13880"/>
<keyword evidence="1" id="KW-0812">Transmembrane</keyword>
<proteinExistence type="predicted"/>
<gene>
    <name evidence="2" type="ORF">B5D82_13880</name>
</gene>
<evidence type="ECO:0008006" key="4">
    <source>
        <dbReference type="Google" id="ProtNLM"/>
    </source>
</evidence>
<accession>A0A222GA35</accession>
<reference evidence="2 3" key="1">
    <citation type="submission" date="2017-08" db="EMBL/GenBank/DDBJ databases">
        <title>Complete genome of Colwellia sp. NB097-1, a psychrophile bacterium ioslated from Bering Sea.</title>
        <authorList>
            <person name="Chen X."/>
        </authorList>
    </citation>
    <scope>NUCLEOTIDE SEQUENCE [LARGE SCALE GENOMIC DNA]</scope>
    <source>
        <strain evidence="2 3">NB097-1</strain>
    </source>
</reference>
<dbReference type="Proteomes" id="UP000202259">
    <property type="component" value="Chromosome"/>
</dbReference>